<dbReference type="InterPro" id="IPR003477">
    <property type="entry name" value="PemK-like"/>
</dbReference>
<dbReference type="Proteomes" id="UP000037020">
    <property type="component" value="Unassembled WGS sequence"/>
</dbReference>
<comment type="caution">
    <text evidence="3">The sequence shown here is derived from an EMBL/GenBank/DDBJ whole genome shotgun (WGS) entry which is preliminary data.</text>
</comment>
<dbReference type="RefSeq" id="WP_030889972.1">
    <property type="nucleotide sequence ID" value="NZ_JBIRHZ010000001.1"/>
</dbReference>
<name>A0ABR5J3S7_9ACTN</name>
<evidence type="ECO:0000256" key="2">
    <source>
        <dbReference type="ARBA" id="ARBA00022649"/>
    </source>
</evidence>
<dbReference type="InterPro" id="IPR011067">
    <property type="entry name" value="Plasmid_toxin/cell-grow_inhib"/>
</dbReference>
<dbReference type="EMBL" id="LGUT01001862">
    <property type="protein sequence ID" value="KOG88088.1"/>
    <property type="molecule type" value="Genomic_DNA"/>
</dbReference>
<proteinExistence type="inferred from homology"/>
<keyword evidence="4" id="KW-1185">Reference proteome</keyword>
<organism evidence="3 4">
    <name type="scientific">Streptomyces varsoviensis</name>
    <dbReference type="NCBI Taxonomy" id="67373"/>
    <lineage>
        <taxon>Bacteria</taxon>
        <taxon>Bacillati</taxon>
        <taxon>Actinomycetota</taxon>
        <taxon>Actinomycetes</taxon>
        <taxon>Kitasatosporales</taxon>
        <taxon>Streptomycetaceae</taxon>
        <taxon>Streptomyces</taxon>
    </lineage>
</organism>
<accession>A0ABR5J3S7</accession>
<evidence type="ECO:0000313" key="4">
    <source>
        <dbReference type="Proteomes" id="UP000037020"/>
    </source>
</evidence>
<gene>
    <name evidence="3" type="ORF">ADK38_21715</name>
</gene>
<evidence type="ECO:0008006" key="5">
    <source>
        <dbReference type="Google" id="ProtNLM"/>
    </source>
</evidence>
<keyword evidence="2" id="KW-1277">Toxin-antitoxin system</keyword>
<dbReference type="Gene3D" id="2.30.30.110">
    <property type="match status" value="1"/>
</dbReference>
<evidence type="ECO:0000256" key="1">
    <source>
        <dbReference type="ARBA" id="ARBA00007521"/>
    </source>
</evidence>
<sequence>MKRGTVWEIPLANATRTVLVLSIDEVNNGYRAAVCLLLHPSGAYPDTLLSVPITDPVRAVAVPVNLTQYAAHRFENAKLLGRVPPETMERVERAVRSVLDL</sequence>
<evidence type="ECO:0000313" key="3">
    <source>
        <dbReference type="EMBL" id="KOG88088.1"/>
    </source>
</evidence>
<reference evidence="3 4" key="1">
    <citation type="submission" date="2015-07" db="EMBL/GenBank/DDBJ databases">
        <authorList>
            <person name="Ju K.-S."/>
            <person name="Doroghazi J.R."/>
            <person name="Metcalf W.W."/>
        </authorList>
    </citation>
    <scope>NUCLEOTIDE SEQUENCE [LARGE SCALE GENOMIC DNA]</scope>
    <source>
        <strain evidence="3 4">NRRL B-3589</strain>
    </source>
</reference>
<protein>
    <recommendedName>
        <fullName evidence="5">MazF family transcriptional regulator</fullName>
    </recommendedName>
</protein>
<dbReference type="SUPFAM" id="SSF50118">
    <property type="entry name" value="Cell growth inhibitor/plasmid maintenance toxic component"/>
    <property type="match status" value="1"/>
</dbReference>
<comment type="similarity">
    <text evidence="1">Belongs to the PemK/MazF family.</text>
</comment>
<dbReference type="Pfam" id="PF02452">
    <property type="entry name" value="PemK_toxin"/>
    <property type="match status" value="1"/>
</dbReference>